<evidence type="ECO:0000313" key="3">
    <source>
        <dbReference type="Proteomes" id="UP001156690"/>
    </source>
</evidence>
<comment type="caution">
    <text evidence="2">The sequence shown here is derived from an EMBL/GenBank/DDBJ whole genome shotgun (WGS) entry which is preliminary data.</text>
</comment>
<organism evidence="2 3">
    <name type="scientific">Vibrio penaeicida</name>
    <dbReference type="NCBI Taxonomy" id="104609"/>
    <lineage>
        <taxon>Bacteria</taxon>
        <taxon>Pseudomonadati</taxon>
        <taxon>Pseudomonadota</taxon>
        <taxon>Gammaproteobacteria</taxon>
        <taxon>Vibrionales</taxon>
        <taxon>Vibrionaceae</taxon>
        <taxon>Vibrio</taxon>
    </lineage>
</organism>
<gene>
    <name evidence="2" type="ORF">GCM10007932_39680</name>
</gene>
<keyword evidence="3" id="KW-1185">Reference proteome</keyword>
<dbReference type="EMBL" id="BSNX01000056">
    <property type="protein sequence ID" value="GLQ74607.1"/>
    <property type="molecule type" value="Genomic_DNA"/>
</dbReference>
<name>A0AAV5NWG2_9VIBR</name>
<evidence type="ECO:0008006" key="4">
    <source>
        <dbReference type="Google" id="ProtNLM"/>
    </source>
</evidence>
<dbReference type="Proteomes" id="UP001156690">
    <property type="component" value="Unassembled WGS sequence"/>
</dbReference>
<feature type="signal peptide" evidence="1">
    <location>
        <begin position="1"/>
        <end position="20"/>
    </location>
</feature>
<evidence type="ECO:0000313" key="2">
    <source>
        <dbReference type="EMBL" id="GLQ74607.1"/>
    </source>
</evidence>
<sequence>MMFRQSMLTLSLFAAFYANAESTDTVFQPASYTPSQMDFGGVGLIKMPTGRMAPEGEFNLSANINHEYRMYNASIALFPWFEATIRYAIVPNKRMGAQEFSGDSPYLDKGIDFKFRLLEESRWLPEVAAGVRDFGGTGLFDGEFIAASKKVYTNDYGVFDFTLGMGWGYMGMHGNVTNPFCKANDKFCERPKDFGGTGGEVDYHRWFKGPAAIYGGVEYQTPYQPLRLKVEYDTNDYSEDFPTRFRPGDFYEVDMTQHTPINVGLIYRAHRNIDLRLSYERGDTVSAGFSLRTNYNELASQWRDEPIPRPSNEQPENVNDVDWQSLEKQLALVAGYEGVKVHVDDTTVIISGEQVKYRDSEIAHERAAAVLRNQLPKSINTYKVINTQQHIVTEATDIDAKKYDRVANVSYINPHISDASSVSTDTKVRGRQMHDGADRLYYGVSPTLRQSIAEPEEFYIFNIGVRGEASYWLTNQLQASSSIQVNLYDNYPELNFIVPPDGTTVPPRVRSLGRMYFHDNPVRMDTLQLTWFDNFGDSIYQQTYAGYLESMFAGVGTEWLYRPRGKNWAIGADINLVAQRDPDSWFGVYQQETQYSAADGRSFKVLDKGYTGFVSGYYMPKWSWLDDTLFKVDVGQYLAQDAGVRGDFSKQFKSGVIVGAYASLSNLSAEDFGEGSFTKGFYISIPFDVMTVKPSRNRAKFDWQPLTRDGGQKLNKEHDLFSLTDSASPWFTRKNTVPQP</sequence>
<dbReference type="AlphaFoldDB" id="A0AAV5NWG2"/>
<evidence type="ECO:0000256" key="1">
    <source>
        <dbReference type="SAM" id="SignalP"/>
    </source>
</evidence>
<reference evidence="3" key="1">
    <citation type="journal article" date="2019" name="Int. J. Syst. Evol. Microbiol.">
        <title>The Global Catalogue of Microorganisms (GCM) 10K type strain sequencing project: providing services to taxonomists for standard genome sequencing and annotation.</title>
        <authorList>
            <consortium name="The Broad Institute Genomics Platform"/>
            <consortium name="The Broad Institute Genome Sequencing Center for Infectious Disease"/>
            <person name="Wu L."/>
            <person name="Ma J."/>
        </authorList>
    </citation>
    <scope>NUCLEOTIDE SEQUENCE [LARGE SCALE GENOMIC DNA]</scope>
    <source>
        <strain evidence="3">NBRC 15640</strain>
    </source>
</reference>
<proteinExistence type="predicted"/>
<feature type="chain" id="PRO_5043495705" description="YjbH domain-containing protein" evidence="1">
    <location>
        <begin position="21"/>
        <end position="740"/>
    </location>
</feature>
<accession>A0AAV5NWG2</accession>
<dbReference type="RefSeq" id="WP_126608103.1">
    <property type="nucleotide sequence ID" value="NZ_AP025144.1"/>
</dbReference>
<dbReference type="InterPro" id="IPR010344">
    <property type="entry name" value="YbjH"/>
</dbReference>
<keyword evidence="1" id="KW-0732">Signal</keyword>
<dbReference type="Pfam" id="PF06082">
    <property type="entry name" value="YjbH"/>
    <property type="match status" value="1"/>
</dbReference>
<protein>
    <recommendedName>
        <fullName evidence="4">YjbH domain-containing protein</fullName>
    </recommendedName>
</protein>